<dbReference type="AlphaFoldDB" id="M1ZY82"/>
<reference evidence="1 2" key="2">
    <citation type="submission" date="2013-03" db="EMBL/GenBank/DDBJ databases">
        <title>Diversity in Clostridium botulinum.</title>
        <authorList>
            <person name="Timme R.E."/>
            <person name="Allard M."/>
            <person name="Luo Y."/>
            <person name="Strain E."/>
            <person name="Gonzalez-Escalona N."/>
            <person name="Brown E."/>
        </authorList>
    </citation>
    <scope>NUCLEOTIDE SEQUENCE [LARGE SCALE GENOMIC DNA]</scope>
    <source>
        <strain evidence="1 2">CFSAN001627</strain>
    </source>
</reference>
<sequence length="261" mass="30578">MVVDASVFRALHKPNITRFLESKSISIQNKIEEYRLDNSSKGVLLELINKLLEHNFLIEEDVNTFLIDELNYGRAKNLYMEFITENDKLNCEQWIERINLLEAKGYMINDKVTSKYYLNNIHKYIDTGEKKLIYSEIEDNDDGDIQCIRLLLGEGITFKNNDKCNNCYSVEINFKLMIIAIRIINWGDQTIPKYAPDNKFKEIFFDIKDIFPIKSHAQLSFNQNLVYKLVDDLTGRVLKSTIEYVNNIIKDDVNKNVILWG</sequence>
<organism evidence="1 2">
    <name type="scientific">Clostridium botulinum CFSAN001627</name>
    <dbReference type="NCBI Taxonomy" id="1232189"/>
    <lineage>
        <taxon>Bacteria</taxon>
        <taxon>Bacillati</taxon>
        <taxon>Bacillota</taxon>
        <taxon>Clostridia</taxon>
        <taxon>Eubacteriales</taxon>
        <taxon>Clostridiaceae</taxon>
        <taxon>Clostridium</taxon>
    </lineage>
</organism>
<name>M1ZY82_CLOBO</name>
<dbReference type="Proteomes" id="UP000011944">
    <property type="component" value="Unassembled WGS sequence"/>
</dbReference>
<dbReference type="EMBL" id="AMXI01000338">
    <property type="protein sequence ID" value="EKN42564.1"/>
    <property type="molecule type" value="Genomic_DNA"/>
</dbReference>
<protein>
    <submittedName>
        <fullName evidence="1">Uncharacterized protein</fullName>
    </submittedName>
</protein>
<accession>M1ZY82</accession>
<evidence type="ECO:0000313" key="2">
    <source>
        <dbReference type="Proteomes" id="UP000011944"/>
    </source>
</evidence>
<dbReference type="PATRIC" id="fig|1232189.3.peg.965"/>
<reference evidence="1 2" key="1">
    <citation type="submission" date="2012-10" db="EMBL/GenBank/DDBJ databases">
        <authorList>
            <person name="Strain E.A."/>
            <person name="Brown E."/>
            <person name="Allard M.W."/>
            <person name="Gonzalez-Escalona N."/>
            <person name="Timme R."/>
        </authorList>
    </citation>
    <scope>NUCLEOTIDE SEQUENCE [LARGE SCALE GENOMIC DNA]</scope>
    <source>
        <strain evidence="1 2">CFSAN001627</strain>
    </source>
</reference>
<evidence type="ECO:0000313" key="1">
    <source>
        <dbReference type="EMBL" id="EKN42564.1"/>
    </source>
</evidence>
<proteinExistence type="predicted"/>
<comment type="caution">
    <text evidence="1">The sequence shown here is derived from an EMBL/GenBank/DDBJ whole genome shotgun (WGS) entry which is preliminary data.</text>
</comment>
<gene>
    <name evidence="1" type="ORF">CFSAN001627_05979</name>
</gene>